<dbReference type="InterPro" id="IPR012424">
    <property type="entry name" value="Conjugative_transposon_TraJ_C"/>
</dbReference>
<dbReference type="EMBL" id="CAKLPZ010000006">
    <property type="protein sequence ID" value="CAH1002542.1"/>
    <property type="molecule type" value="Genomic_DNA"/>
</dbReference>
<feature type="transmembrane region" description="Helical" evidence="2">
    <location>
        <begin position="254"/>
        <end position="279"/>
    </location>
</feature>
<protein>
    <recommendedName>
        <fullName evidence="4">Conjugative transposon TraJ C-terminal domain-containing protein</fullName>
    </recommendedName>
</protein>
<evidence type="ECO:0000313" key="5">
    <source>
        <dbReference type="EMBL" id="CAH1002542.1"/>
    </source>
</evidence>
<evidence type="ECO:0000259" key="4">
    <source>
        <dbReference type="Pfam" id="PF07863"/>
    </source>
</evidence>
<evidence type="ECO:0000256" key="2">
    <source>
        <dbReference type="SAM" id="Phobius"/>
    </source>
</evidence>
<feature type="signal peptide" evidence="3">
    <location>
        <begin position="1"/>
        <end position="21"/>
    </location>
</feature>
<feature type="chain" id="PRO_5047047284" description="Conjugative transposon TraJ C-terminal domain-containing protein" evidence="3">
    <location>
        <begin position="22"/>
        <end position="401"/>
    </location>
</feature>
<feature type="transmembrane region" description="Helical" evidence="2">
    <location>
        <begin position="224"/>
        <end position="242"/>
    </location>
</feature>
<dbReference type="Pfam" id="PF07863">
    <property type="entry name" value="CtnDOT_TraJ"/>
    <property type="match status" value="1"/>
</dbReference>
<evidence type="ECO:0000256" key="3">
    <source>
        <dbReference type="SAM" id="SignalP"/>
    </source>
</evidence>
<dbReference type="RefSeq" id="WP_238752371.1">
    <property type="nucleotide sequence ID" value="NZ_CAKLPZ010000006.1"/>
</dbReference>
<comment type="caution">
    <text evidence="5">The sequence shown here is derived from an EMBL/GenBank/DDBJ whole genome shotgun (WGS) entry which is preliminary data.</text>
</comment>
<dbReference type="Proteomes" id="UP000837803">
    <property type="component" value="Unassembled WGS sequence"/>
</dbReference>
<proteinExistence type="predicted"/>
<feature type="domain" description="Conjugative transposon TraJ C-terminal" evidence="4">
    <location>
        <begin position="29"/>
        <end position="384"/>
    </location>
</feature>
<accession>A0ABM9B5D8</accession>
<feature type="transmembrane region" description="Helical" evidence="2">
    <location>
        <begin position="299"/>
        <end position="323"/>
    </location>
</feature>
<keyword evidence="3" id="KW-0732">Signal</keyword>
<feature type="transmembrane region" description="Helical" evidence="2">
    <location>
        <begin position="49"/>
        <end position="71"/>
    </location>
</feature>
<keyword evidence="6" id="KW-1185">Reference proteome</keyword>
<reference evidence="5" key="1">
    <citation type="submission" date="2021-12" db="EMBL/GenBank/DDBJ databases">
        <authorList>
            <person name="Rodrigo-Torres L."/>
            <person name="Arahal R. D."/>
            <person name="Lucena T."/>
        </authorList>
    </citation>
    <scope>NUCLEOTIDE SEQUENCE</scope>
    <source>
        <strain evidence="5">CECT 8419</strain>
    </source>
</reference>
<feature type="region of interest" description="Disordered" evidence="1">
    <location>
        <begin position="381"/>
        <end position="401"/>
    </location>
</feature>
<organism evidence="5 6">
    <name type="scientific">Neolewinella maritima</name>
    <dbReference type="NCBI Taxonomy" id="1383882"/>
    <lineage>
        <taxon>Bacteria</taxon>
        <taxon>Pseudomonadati</taxon>
        <taxon>Bacteroidota</taxon>
        <taxon>Saprospiria</taxon>
        <taxon>Saprospirales</taxon>
        <taxon>Lewinellaceae</taxon>
        <taxon>Neolewinella</taxon>
    </lineage>
</organism>
<keyword evidence="2" id="KW-1133">Transmembrane helix</keyword>
<sequence>MPKSLLRILVLVFLTTATASAQTYADVDLTRADAMLERVYDSIFERAGIFVSIACLIGAMGAIVMISTHIYGRMLDRKSIYLSEITRPLVIMAALILYTPLVNTVNLVLSPTLTASKALVNGERDVLDNVLEEMLNNDVENGRYDAYVGDLGEGSFDKYIEAYGLEDEAGFMGTDRIGQFLSWRIESHMYKIRWAIRNALFWLLAFLYTAVVFCLSAVRTFTLSVLALVGPLALGFSLWKPFSSSFATWLGRYIGVYLWLPVANIFGFLITTVMTEFNLVHLETVQATGTDMGLSSLDIMYAIMLVTGIVGYIAVPSITAYVITASGASSLLSGAAGAGKMAAGAVGGAVMTGGGAVLGSVISGGGSVASAAGSGVSSVASSEASAGSSQVPRLGPGRPSR</sequence>
<evidence type="ECO:0000313" key="6">
    <source>
        <dbReference type="Proteomes" id="UP000837803"/>
    </source>
</evidence>
<keyword evidence="2" id="KW-0812">Transmembrane</keyword>
<gene>
    <name evidence="5" type="ORF">LEM8419_03416</name>
</gene>
<name>A0ABM9B5D8_9BACT</name>
<feature type="transmembrane region" description="Helical" evidence="2">
    <location>
        <begin position="199"/>
        <end position="218"/>
    </location>
</feature>
<keyword evidence="2" id="KW-0472">Membrane</keyword>
<evidence type="ECO:0000256" key="1">
    <source>
        <dbReference type="SAM" id="MobiDB-lite"/>
    </source>
</evidence>